<evidence type="ECO:0000256" key="1">
    <source>
        <dbReference type="ARBA" id="ARBA00022649"/>
    </source>
</evidence>
<dbReference type="CDD" id="cd09871">
    <property type="entry name" value="PIN_MtVapC28-VapC30-like"/>
    <property type="match status" value="1"/>
</dbReference>
<evidence type="ECO:0000313" key="8">
    <source>
        <dbReference type="Proteomes" id="UP000253918"/>
    </source>
</evidence>
<dbReference type="InterPro" id="IPR022907">
    <property type="entry name" value="VapC_family"/>
</dbReference>
<dbReference type="GO" id="GO:0004540">
    <property type="term" value="F:RNA nuclease activity"/>
    <property type="evidence" value="ECO:0007669"/>
    <property type="project" value="InterPro"/>
</dbReference>
<dbReference type="AlphaFoldDB" id="A0A369VX04"/>
<dbReference type="InterPro" id="IPR029060">
    <property type="entry name" value="PIN-like_dom_sf"/>
</dbReference>
<keyword evidence="8" id="KW-1185">Reference proteome</keyword>
<name>A0A369VX04_9SPHN</name>
<evidence type="ECO:0000256" key="5">
    <source>
        <dbReference type="HAMAP-Rule" id="MF_00265"/>
    </source>
</evidence>
<feature type="binding site" evidence="5">
    <location>
        <position position="6"/>
    </location>
    <ligand>
        <name>Mg(2+)</name>
        <dbReference type="ChEBI" id="CHEBI:18420"/>
    </ligand>
</feature>
<feature type="binding site" evidence="5">
    <location>
        <position position="104"/>
    </location>
    <ligand>
        <name>Mg(2+)</name>
        <dbReference type="ChEBI" id="CHEBI:18420"/>
    </ligand>
</feature>
<keyword evidence="3 5" id="KW-0479">Metal-binding</keyword>
<gene>
    <name evidence="5" type="primary">vapC</name>
    <name evidence="7" type="ORF">DVW87_04395</name>
</gene>
<evidence type="ECO:0000259" key="6">
    <source>
        <dbReference type="Pfam" id="PF01850"/>
    </source>
</evidence>
<reference evidence="7 8" key="1">
    <citation type="submission" date="2018-07" db="EMBL/GenBank/DDBJ databases">
        <title>a novel species of Sphingomonas isolated from the rhizosphere soil of Araceae plant.</title>
        <authorList>
            <person name="Zhiyong W."/>
            <person name="Qinglan Z."/>
            <person name="Zhiwei F."/>
            <person name="Ding X."/>
            <person name="Gejiao W."/>
            <person name="Shixue Z."/>
        </authorList>
    </citation>
    <scope>NUCLEOTIDE SEQUENCE [LARGE SCALE GENOMIC DNA]</scope>
    <source>
        <strain evidence="7 8">WZY 27</strain>
    </source>
</reference>
<dbReference type="EC" id="3.1.-.-" evidence="5"/>
<evidence type="ECO:0000256" key="4">
    <source>
        <dbReference type="ARBA" id="ARBA00022801"/>
    </source>
</evidence>
<dbReference type="HAMAP" id="MF_00265">
    <property type="entry name" value="VapC_Nob1"/>
    <property type="match status" value="1"/>
</dbReference>
<dbReference type="GO" id="GO:0090729">
    <property type="term" value="F:toxin activity"/>
    <property type="evidence" value="ECO:0007669"/>
    <property type="project" value="UniProtKB-KW"/>
</dbReference>
<dbReference type="GO" id="GO:0016787">
    <property type="term" value="F:hydrolase activity"/>
    <property type="evidence" value="ECO:0007669"/>
    <property type="project" value="UniProtKB-KW"/>
</dbReference>
<dbReference type="InterPro" id="IPR002716">
    <property type="entry name" value="PIN_dom"/>
</dbReference>
<keyword evidence="5" id="KW-0800">Toxin</keyword>
<dbReference type="OrthoDB" id="32625at2"/>
<dbReference type="SUPFAM" id="SSF88723">
    <property type="entry name" value="PIN domain-like"/>
    <property type="match status" value="1"/>
</dbReference>
<comment type="function">
    <text evidence="5">Toxic component of a toxin-antitoxin (TA) system. An RNase.</text>
</comment>
<sequence>MKLFVDASAIVAIIAGEEGADELALRLDRYGERLTSPVARWEAIVGLHRSHHYDWRYAEESVDALLHLQAVRMTAIGEREGQLALNAFGNYGKGKHPARLNMGDCFAYGCASAQNADLLFKGDDFSKTDLGTVNRA</sequence>
<dbReference type="Gene3D" id="3.40.50.1010">
    <property type="entry name" value="5'-nuclease"/>
    <property type="match status" value="1"/>
</dbReference>
<organism evidence="7 8">
    <name type="scientific">Sphingomonas aracearum</name>
    <dbReference type="NCBI Taxonomy" id="2283317"/>
    <lineage>
        <taxon>Bacteria</taxon>
        <taxon>Pseudomonadati</taxon>
        <taxon>Pseudomonadota</taxon>
        <taxon>Alphaproteobacteria</taxon>
        <taxon>Sphingomonadales</taxon>
        <taxon>Sphingomonadaceae</taxon>
        <taxon>Sphingomonas</taxon>
    </lineage>
</organism>
<protein>
    <recommendedName>
        <fullName evidence="5">Ribonuclease VapC</fullName>
        <shortName evidence="5">RNase VapC</shortName>
        <ecNumber evidence="5">3.1.-.-</ecNumber>
    </recommendedName>
    <alternativeName>
        <fullName evidence="5">Toxin VapC</fullName>
    </alternativeName>
</protein>
<evidence type="ECO:0000256" key="3">
    <source>
        <dbReference type="ARBA" id="ARBA00022723"/>
    </source>
</evidence>
<evidence type="ECO:0000256" key="2">
    <source>
        <dbReference type="ARBA" id="ARBA00022722"/>
    </source>
</evidence>
<evidence type="ECO:0000313" key="7">
    <source>
        <dbReference type="EMBL" id="RDE06914.1"/>
    </source>
</evidence>
<proteinExistence type="inferred from homology"/>
<dbReference type="EMBL" id="QQNB01000001">
    <property type="protein sequence ID" value="RDE06914.1"/>
    <property type="molecule type" value="Genomic_DNA"/>
</dbReference>
<comment type="similarity">
    <text evidence="5">Belongs to the PINc/VapC protein family.</text>
</comment>
<comment type="cofactor">
    <cofactor evidence="5">
        <name>Mg(2+)</name>
        <dbReference type="ChEBI" id="CHEBI:18420"/>
    </cofactor>
</comment>
<comment type="caution">
    <text evidence="7">The sequence shown here is derived from an EMBL/GenBank/DDBJ whole genome shotgun (WGS) entry which is preliminary data.</text>
</comment>
<dbReference type="RefSeq" id="WP_114686494.1">
    <property type="nucleotide sequence ID" value="NZ_QQNB01000001.1"/>
</dbReference>
<accession>A0A369VX04</accession>
<keyword evidence="5" id="KW-0460">Magnesium</keyword>
<feature type="domain" description="PIN" evidence="6">
    <location>
        <begin position="4"/>
        <end position="129"/>
    </location>
</feature>
<keyword evidence="4 5" id="KW-0378">Hydrolase</keyword>
<dbReference type="GO" id="GO:0000287">
    <property type="term" value="F:magnesium ion binding"/>
    <property type="evidence" value="ECO:0007669"/>
    <property type="project" value="UniProtKB-UniRule"/>
</dbReference>
<dbReference type="Pfam" id="PF01850">
    <property type="entry name" value="PIN"/>
    <property type="match status" value="1"/>
</dbReference>
<keyword evidence="1 5" id="KW-1277">Toxin-antitoxin system</keyword>
<dbReference type="Proteomes" id="UP000253918">
    <property type="component" value="Unassembled WGS sequence"/>
</dbReference>
<keyword evidence="2 5" id="KW-0540">Nuclease</keyword>